<protein>
    <submittedName>
        <fullName evidence="2">Uncharacterized protein</fullName>
    </submittedName>
</protein>
<keyword evidence="3" id="KW-1185">Reference proteome</keyword>
<sequence>MPGHWGHSFLILGTLFDKFSRLVKNPLIIFSEAPYYRVAAAVADDSTDVRARDCSLLPMIFQTTQDTTYLPIISDLSVGEKMLTACKSHDIISSLLVALISILLILHDLYLLCWVWSTFLNPGFLPLAERSHLRNSQPCV</sequence>
<keyword evidence="1" id="KW-1133">Transmembrane helix</keyword>
<evidence type="ECO:0000313" key="2">
    <source>
        <dbReference type="EMBL" id="KZT69782.1"/>
    </source>
</evidence>
<reference evidence="2 3" key="1">
    <citation type="journal article" date="2016" name="Mol. Biol. Evol.">
        <title>Comparative Genomics of Early-Diverging Mushroom-Forming Fungi Provides Insights into the Origins of Lignocellulose Decay Capabilities.</title>
        <authorList>
            <person name="Nagy L.G."/>
            <person name="Riley R."/>
            <person name="Tritt A."/>
            <person name="Adam C."/>
            <person name="Daum C."/>
            <person name="Floudas D."/>
            <person name="Sun H."/>
            <person name="Yadav J.S."/>
            <person name="Pangilinan J."/>
            <person name="Larsson K.H."/>
            <person name="Matsuura K."/>
            <person name="Barry K."/>
            <person name="Labutti K."/>
            <person name="Kuo R."/>
            <person name="Ohm R.A."/>
            <person name="Bhattacharya S.S."/>
            <person name="Shirouzu T."/>
            <person name="Yoshinaga Y."/>
            <person name="Martin F.M."/>
            <person name="Grigoriev I.V."/>
            <person name="Hibbett D.S."/>
        </authorList>
    </citation>
    <scope>NUCLEOTIDE SEQUENCE [LARGE SCALE GENOMIC DNA]</scope>
    <source>
        <strain evidence="2 3">L-15889</strain>
    </source>
</reference>
<evidence type="ECO:0000313" key="3">
    <source>
        <dbReference type="Proteomes" id="UP000076727"/>
    </source>
</evidence>
<keyword evidence="1" id="KW-0812">Transmembrane</keyword>
<proteinExistence type="predicted"/>
<dbReference type="AlphaFoldDB" id="A0A165QQE5"/>
<dbReference type="Proteomes" id="UP000076727">
    <property type="component" value="Unassembled WGS sequence"/>
</dbReference>
<accession>A0A165QQE5</accession>
<organism evidence="2 3">
    <name type="scientific">Daedalea quercina L-15889</name>
    <dbReference type="NCBI Taxonomy" id="1314783"/>
    <lineage>
        <taxon>Eukaryota</taxon>
        <taxon>Fungi</taxon>
        <taxon>Dikarya</taxon>
        <taxon>Basidiomycota</taxon>
        <taxon>Agaricomycotina</taxon>
        <taxon>Agaricomycetes</taxon>
        <taxon>Polyporales</taxon>
        <taxon>Fomitopsis</taxon>
    </lineage>
</organism>
<dbReference type="EMBL" id="KV429055">
    <property type="protein sequence ID" value="KZT69782.1"/>
    <property type="molecule type" value="Genomic_DNA"/>
</dbReference>
<feature type="transmembrane region" description="Helical" evidence="1">
    <location>
        <begin position="91"/>
        <end position="117"/>
    </location>
</feature>
<name>A0A165QQE5_9APHY</name>
<gene>
    <name evidence="2" type="ORF">DAEQUDRAFT_239917</name>
</gene>
<evidence type="ECO:0000256" key="1">
    <source>
        <dbReference type="SAM" id="Phobius"/>
    </source>
</evidence>
<keyword evidence="1" id="KW-0472">Membrane</keyword>